<accession>A0A4S3K8U1</accession>
<dbReference type="SUPFAM" id="SSF56349">
    <property type="entry name" value="DNA breaking-rejoining enzymes"/>
    <property type="match status" value="1"/>
</dbReference>
<organism evidence="4 5">
    <name type="scientific">Rhodanobacter lindaniclasticus</name>
    <dbReference type="NCBI Taxonomy" id="75310"/>
    <lineage>
        <taxon>Bacteria</taxon>
        <taxon>Pseudomonadati</taxon>
        <taxon>Pseudomonadota</taxon>
        <taxon>Gammaproteobacteria</taxon>
        <taxon>Lysobacterales</taxon>
        <taxon>Rhodanobacteraceae</taxon>
        <taxon>Rhodanobacter</taxon>
    </lineage>
</organism>
<dbReference type="InterPro" id="IPR011010">
    <property type="entry name" value="DNA_brk_join_enz"/>
</dbReference>
<dbReference type="CDD" id="cd00796">
    <property type="entry name" value="INT_Rci_Hp1_C"/>
    <property type="match status" value="1"/>
</dbReference>
<dbReference type="Gene3D" id="1.10.443.10">
    <property type="entry name" value="Intergrase catalytic core"/>
    <property type="match status" value="1"/>
</dbReference>
<reference evidence="4 5" key="1">
    <citation type="submission" date="2017-02" db="EMBL/GenBank/DDBJ databases">
        <title>Whole genome sequencing of Rhodanobacter lindaniclasticus DSM 17932.</title>
        <authorList>
            <person name="Kumar S."/>
            <person name="Patil P."/>
            <person name="Patil P.B."/>
        </authorList>
    </citation>
    <scope>NUCLEOTIDE SEQUENCE [LARGE SCALE GENOMIC DNA]</scope>
    <source>
        <strain evidence="4 5">DSM 17932</strain>
    </source>
</reference>
<keyword evidence="2" id="KW-0233">DNA recombination</keyword>
<evidence type="ECO:0000313" key="4">
    <source>
        <dbReference type="EMBL" id="THD04528.1"/>
    </source>
</evidence>
<gene>
    <name evidence="4" type="ORF">B1991_17315</name>
</gene>
<dbReference type="InterPro" id="IPR002104">
    <property type="entry name" value="Integrase_catalytic"/>
</dbReference>
<dbReference type="GO" id="GO:0015074">
    <property type="term" value="P:DNA integration"/>
    <property type="evidence" value="ECO:0007669"/>
    <property type="project" value="UniProtKB-KW"/>
</dbReference>
<dbReference type="AlphaFoldDB" id="A0A4S3K8U1"/>
<dbReference type="InterPro" id="IPR050090">
    <property type="entry name" value="Tyrosine_recombinase_XerCD"/>
</dbReference>
<proteinExistence type="predicted"/>
<evidence type="ECO:0000259" key="3">
    <source>
        <dbReference type="PROSITE" id="PS51898"/>
    </source>
</evidence>
<dbReference type="InterPro" id="IPR013762">
    <property type="entry name" value="Integrase-like_cat_sf"/>
</dbReference>
<feature type="domain" description="Tyr recombinase" evidence="3">
    <location>
        <begin position="168"/>
        <end position="336"/>
    </location>
</feature>
<comment type="caution">
    <text evidence="4">The sequence shown here is derived from an EMBL/GenBank/DDBJ whole genome shotgun (WGS) entry which is preliminary data.</text>
</comment>
<keyword evidence="5" id="KW-1185">Reference proteome</keyword>
<dbReference type="Pfam" id="PF00589">
    <property type="entry name" value="Phage_integrase"/>
    <property type="match status" value="1"/>
</dbReference>
<sequence>MATYQKRGKAWRAIIRRKGYPTISETFPTKGMAETWAQRQERAIAQQRAHGTSDADAMTLSALIDWYVKHVEALEPLRRSKASDLQRIKGYAIADRVAIQLKQGDYVRHIEGRRRTGAGPATVGNDLIWIRGVIKAARANLDLHASLEELADATRYLRGARVIAKPKRRTRRLQPGEEDRLLAYLDAHYRLPMGDIVRFALASTRRQEEITRLRWADLDRAKGVMALADVKHPTSKTGNDKTFRILPEAIAIVDRQPRVSEFVFPFNAKTIGSYFTAACRMLGIRDLRFHDLRHEATSRLFERGYAIHEVTQFTLHESWATLRIYTNLLPENVPEK</sequence>
<dbReference type="PANTHER" id="PTHR30349:SF94">
    <property type="entry name" value="INTEGRASE_RECOMBINASE HI_1414-RELATED"/>
    <property type="match status" value="1"/>
</dbReference>
<dbReference type="GO" id="GO:0006310">
    <property type="term" value="P:DNA recombination"/>
    <property type="evidence" value="ECO:0007669"/>
    <property type="project" value="UniProtKB-KW"/>
</dbReference>
<evidence type="ECO:0000256" key="2">
    <source>
        <dbReference type="ARBA" id="ARBA00023172"/>
    </source>
</evidence>
<dbReference type="PROSITE" id="PS51898">
    <property type="entry name" value="TYR_RECOMBINASE"/>
    <property type="match status" value="1"/>
</dbReference>
<name>A0A4S3K8U1_9GAMM</name>
<dbReference type="PANTHER" id="PTHR30349">
    <property type="entry name" value="PHAGE INTEGRASE-RELATED"/>
    <property type="match status" value="1"/>
</dbReference>
<evidence type="ECO:0000256" key="1">
    <source>
        <dbReference type="ARBA" id="ARBA00022908"/>
    </source>
</evidence>
<dbReference type="GO" id="GO:0003677">
    <property type="term" value="F:DNA binding"/>
    <property type="evidence" value="ECO:0007669"/>
    <property type="project" value="InterPro"/>
</dbReference>
<dbReference type="Proteomes" id="UP000306317">
    <property type="component" value="Unassembled WGS sequence"/>
</dbReference>
<evidence type="ECO:0000313" key="5">
    <source>
        <dbReference type="Proteomes" id="UP000306317"/>
    </source>
</evidence>
<dbReference type="EMBL" id="MWIO01000074">
    <property type="protein sequence ID" value="THD04528.1"/>
    <property type="molecule type" value="Genomic_DNA"/>
</dbReference>
<keyword evidence="1" id="KW-0229">DNA integration</keyword>
<protein>
    <recommendedName>
        <fullName evidence="3">Tyr recombinase domain-containing protein</fullName>
    </recommendedName>
</protein>